<gene>
    <name evidence="3" type="ORF">SAMN04489812_5784</name>
</gene>
<keyword evidence="2" id="KW-0472">Membrane</keyword>
<evidence type="ECO:0000256" key="2">
    <source>
        <dbReference type="SAM" id="Phobius"/>
    </source>
</evidence>
<protein>
    <submittedName>
        <fullName evidence="3">UPF0716 protein FxsA</fullName>
    </submittedName>
</protein>
<accession>A0A1H2AA43</accession>
<dbReference type="NCBIfam" id="NF008528">
    <property type="entry name" value="PRK11463.1-2"/>
    <property type="match status" value="1"/>
</dbReference>
<dbReference type="RefSeq" id="WP_091530509.1">
    <property type="nucleotide sequence ID" value="NZ_LT629772.1"/>
</dbReference>
<keyword evidence="2" id="KW-1133">Transmembrane helix</keyword>
<evidence type="ECO:0000313" key="4">
    <source>
        <dbReference type="Proteomes" id="UP000199103"/>
    </source>
</evidence>
<keyword evidence="2" id="KW-0812">Transmembrane</keyword>
<proteinExistence type="predicted"/>
<feature type="region of interest" description="Disordered" evidence="1">
    <location>
        <begin position="166"/>
        <end position="192"/>
    </location>
</feature>
<evidence type="ECO:0000256" key="1">
    <source>
        <dbReference type="SAM" id="MobiDB-lite"/>
    </source>
</evidence>
<dbReference type="AlphaFoldDB" id="A0A1H2AA43"/>
<sequence>MGLRRRTLAILVVLFVVLPVVEIILLVQLGQLIGLLPVLALVIVEALVGAWLSRRRWRSALESLQESMQPDAVTGPNTRSAGQLTDATDTAVFVAGGLALIFPGLITDLIALICLIPFTRRLPRTLLTGALERRITGLGDLSGMGSMGGFGRRRGGFADGDVIEGEVVDDVPPSKPRSDDGPVIIRGEIDDR</sequence>
<dbReference type="STRING" id="630515.SAMN04489812_5784"/>
<dbReference type="GO" id="GO:0016020">
    <property type="term" value="C:membrane"/>
    <property type="evidence" value="ECO:0007669"/>
    <property type="project" value="InterPro"/>
</dbReference>
<name>A0A1H2AA43_9ACTN</name>
<feature type="transmembrane region" description="Helical" evidence="2">
    <location>
        <begin position="92"/>
        <end position="118"/>
    </location>
</feature>
<reference evidence="3 4" key="1">
    <citation type="submission" date="2016-10" db="EMBL/GenBank/DDBJ databases">
        <authorList>
            <person name="de Groot N.N."/>
        </authorList>
    </citation>
    <scope>NUCLEOTIDE SEQUENCE [LARGE SCALE GENOMIC DNA]</scope>
    <source>
        <strain evidence="3 4">DSM 21800</strain>
    </source>
</reference>
<dbReference type="EMBL" id="LT629772">
    <property type="protein sequence ID" value="SDT42828.1"/>
    <property type="molecule type" value="Genomic_DNA"/>
</dbReference>
<dbReference type="PANTHER" id="PTHR35335">
    <property type="entry name" value="UPF0716 PROTEIN FXSA"/>
    <property type="match status" value="1"/>
</dbReference>
<feature type="transmembrane region" description="Helical" evidence="2">
    <location>
        <begin position="33"/>
        <end position="52"/>
    </location>
</feature>
<evidence type="ECO:0000313" key="3">
    <source>
        <dbReference type="EMBL" id="SDT42828.1"/>
    </source>
</evidence>
<dbReference type="InterPro" id="IPR007313">
    <property type="entry name" value="FxsA"/>
</dbReference>
<dbReference type="OrthoDB" id="9792788at2"/>
<keyword evidence="4" id="KW-1185">Reference proteome</keyword>
<organism evidence="3 4">
    <name type="scientific">Microlunatus soli</name>
    <dbReference type="NCBI Taxonomy" id="630515"/>
    <lineage>
        <taxon>Bacteria</taxon>
        <taxon>Bacillati</taxon>
        <taxon>Actinomycetota</taxon>
        <taxon>Actinomycetes</taxon>
        <taxon>Propionibacteriales</taxon>
        <taxon>Propionibacteriaceae</taxon>
        <taxon>Microlunatus</taxon>
    </lineage>
</organism>
<dbReference type="PANTHER" id="PTHR35335:SF1">
    <property type="entry name" value="UPF0716 PROTEIN FXSA"/>
    <property type="match status" value="1"/>
</dbReference>
<dbReference type="Proteomes" id="UP000199103">
    <property type="component" value="Chromosome I"/>
</dbReference>
<feature type="transmembrane region" description="Helical" evidence="2">
    <location>
        <begin position="7"/>
        <end position="27"/>
    </location>
</feature>
<dbReference type="Pfam" id="PF04186">
    <property type="entry name" value="FxsA"/>
    <property type="match status" value="1"/>
</dbReference>